<dbReference type="OrthoDB" id="3679835at2759"/>
<dbReference type="PANTHER" id="PTHR47199:SF2">
    <property type="entry name" value="PHOTOSYSTEM II STABILITY_ASSEMBLY FACTOR HCF136, CHLOROPLASTIC"/>
    <property type="match status" value="1"/>
</dbReference>
<reference evidence="2" key="1">
    <citation type="journal article" date="2021" name="Mol. Plant Pathol.">
        <title>A 20-kb lineage-specific genomic region tames virulence in pathogenic amphidiploid Verticillium longisporum.</title>
        <authorList>
            <person name="Harting R."/>
            <person name="Starke J."/>
            <person name="Kusch H."/>
            <person name="Poggeler S."/>
            <person name="Maurus I."/>
            <person name="Schluter R."/>
            <person name="Landesfeind M."/>
            <person name="Bulla I."/>
            <person name="Nowrousian M."/>
            <person name="de Jonge R."/>
            <person name="Stahlhut G."/>
            <person name="Hoff K.J."/>
            <person name="Asshauer K.P."/>
            <person name="Thurmer A."/>
            <person name="Stanke M."/>
            <person name="Daniel R."/>
            <person name="Morgenstern B."/>
            <person name="Thomma B.P.H.J."/>
            <person name="Kronstad J.W."/>
            <person name="Braus-Stromeyer S.A."/>
            <person name="Braus G.H."/>
        </authorList>
    </citation>
    <scope>NUCLEOTIDE SEQUENCE</scope>
    <source>
        <strain evidence="2">Vl32</strain>
    </source>
</reference>
<feature type="signal peptide" evidence="1">
    <location>
        <begin position="1"/>
        <end position="21"/>
    </location>
</feature>
<dbReference type="Proteomes" id="UP000689129">
    <property type="component" value="Unassembled WGS sequence"/>
</dbReference>
<sequence>MRHVLVASLAAVAAASSLAVASDQPLDTRQQRSLSWALTPTNSTAQFRGLAAVSDTTAWVSGTRGTVLRTVDGGATWTSVGPRLAPEDAALQFRDVQAFSATKAVILSIGEGTDSRIYVTEDGGTSWDLVFTNEEPTAFYNCVDFEDQERGLAVSDPVDGKFRLVETKDGGRSWGIVDASGMAPALAGEFGFSASGTCITTAAGRWYLAAGGVNPGRVFRSDDGYDWDASNASITGSEAGGVFSVRFRDTKNGVAVGGDFTVPEGAVRNAAWSEDGGQTWTAAETFPRGYRSATAWVGGLCNVAVAVGPTGSDVTVDGGRTWTGFDGGAFDSVECVGKNVCWASGPSGRVARLVIG</sequence>
<proteinExistence type="predicted"/>
<accession>A0A8I3A0N5</accession>
<evidence type="ECO:0000256" key="1">
    <source>
        <dbReference type="SAM" id="SignalP"/>
    </source>
</evidence>
<comment type="caution">
    <text evidence="2">The sequence shown here is derived from an EMBL/GenBank/DDBJ whole genome shotgun (WGS) entry which is preliminary data.</text>
</comment>
<feature type="chain" id="PRO_5034569652" description="Oxidoreductase" evidence="1">
    <location>
        <begin position="22"/>
        <end position="356"/>
    </location>
</feature>
<keyword evidence="1" id="KW-0732">Signal</keyword>
<dbReference type="PANTHER" id="PTHR47199">
    <property type="entry name" value="PHOTOSYSTEM II STABILITY/ASSEMBLY FACTOR HCF136, CHLOROPLASTIC"/>
    <property type="match status" value="1"/>
</dbReference>
<organism evidence="2 3">
    <name type="scientific">Verticillium longisporum</name>
    <name type="common">Verticillium dahliae var. longisporum</name>
    <dbReference type="NCBI Taxonomy" id="100787"/>
    <lineage>
        <taxon>Eukaryota</taxon>
        <taxon>Fungi</taxon>
        <taxon>Dikarya</taxon>
        <taxon>Ascomycota</taxon>
        <taxon>Pezizomycotina</taxon>
        <taxon>Sordariomycetes</taxon>
        <taxon>Hypocreomycetidae</taxon>
        <taxon>Glomerellales</taxon>
        <taxon>Plectosphaerellaceae</taxon>
        <taxon>Verticillium</taxon>
    </lineage>
</organism>
<evidence type="ECO:0000313" key="3">
    <source>
        <dbReference type="Proteomes" id="UP000689129"/>
    </source>
</evidence>
<name>A0A8I3A0N5_VERLO</name>
<evidence type="ECO:0000313" key="2">
    <source>
        <dbReference type="EMBL" id="KAG7141839.1"/>
    </source>
</evidence>
<gene>
    <name evidence="2" type="ORF">HYQ45_001685</name>
</gene>
<dbReference type="EMBL" id="JAEMWZ010000025">
    <property type="protein sequence ID" value="KAG7141839.1"/>
    <property type="molecule type" value="Genomic_DNA"/>
</dbReference>
<evidence type="ECO:0008006" key="4">
    <source>
        <dbReference type="Google" id="ProtNLM"/>
    </source>
</evidence>
<dbReference type="AlphaFoldDB" id="A0A8I3A0N5"/>
<dbReference type="CDD" id="cd15482">
    <property type="entry name" value="Sialidase_non-viral"/>
    <property type="match status" value="1"/>
</dbReference>
<protein>
    <recommendedName>
        <fullName evidence="4">Oxidoreductase</fullName>
    </recommendedName>
</protein>